<comment type="catalytic activity">
    <reaction evidence="1 9">
        <text>1,2-dihydroxy-5-(methylsulfanyl)pent-1-en-3-one + O2 = 4-methylsulfanyl-2-oxobutanoate + formate + 2 H(+)</text>
        <dbReference type="Rhea" id="RHEA:24504"/>
        <dbReference type="ChEBI" id="CHEBI:15378"/>
        <dbReference type="ChEBI" id="CHEBI:15379"/>
        <dbReference type="ChEBI" id="CHEBI:15740"/>
        <dbReference type="ChEBI" id="CHEBI:16723"/>
        <dbReference type="ChEBI" id="CHEBI:49252"/>
        <dbReference type="EC" id="1.13.11.54"/>
    </reaction>
</comment>
<comment type="cofactor">
    <cofactor evidence="9">
        <name>Fe(2+)</name>
        <dbReference type="ChEBI" id="CHEBI:29033"/>
    </cofactor>
    <text evidence="9">Binds 1 Fe(2+) cation per monomer.</text>
</comment>
<feature type="site" description="May play a role in metal incorporation in vivo" evidence="9">
    <location>
        <position position="95"/>
    </location>
</feature>
<comment type="pathway">
    <text evidence="9">Amino-acid biosynthesis; L-methionine biosynthesis via salvage pathway; L-methionine from S-methyl-5-thio-alpha-D-ribose 1-phosphate: step 5/6.</text>
</comment>
<dbReference type="SUPFAM" id="SSF51182">
    <property type="entry name" value="RmlC-like cupins"/>
    <property type="match status" value="1"/>
</dbReference>
<dbReference type="InterPro" id="IPR023956">
    <property type="entry name" value="ARD_bac"/>
</dbReference>
<feature type="binding site" evidence="9">
    <location>
        <position position="102"/>
    </location>
    <ligand>
        <name>Ni(2+)</name>
        <dbReference type="ChEBI" id="CHEBI:49786"/>
    </ligand>
</feature>
<dbReference type="Proteomes" id="UP000632858">
    <property type="component" value="Unassembled WGS sequence"/>
</dbReference>
<comment type="caution">
    <text evidence="10">The sequence shown here is derived from an EMBL/GenBank/DDBJ whole genome shotgun (WGS) entry which is preliminary data.</text>
</comment>
<evidence type="ECO:0000256" key="3">
    <source>
        <dbReference type="ARBA" id="ARBA00022605"/>
    </source>
</evidence>
<feature type="binding site" evidence="9">
    <location>
        <position position="96"/>
    </location>
    <ligand>
        <name>Ni(2+)</name>
        <dbReference type="ChEBI" id="CHEBI:49786"/>
    </ligand>
</feature>
<evidence type="ECO:0000313" key="11">
    <source>
        <dbReference type="Proteomes" id="UP000632858"/>
    </source>
</evidence>
<feature type="binding site" evidence="9">
    <location>
        <position position="140"/>
    </location>
    <ligand>
        <name>Ni(2+)</name>
        <dbReference type="ChEBI" id="CHEBI:49786"/>
    </ligand>
</feature>
<dbReference type="GO" id="GO:0016151">
    <property type="term" value="F:nickel cation binding"/>
    <property type="evidence" value="ECO:0007669"/>
    <property type="project" value="UniProtKB-UniRule"/>
</dbReference>
<keyword evidence="5 9" id="KW-0223">Dioxygenase</keyword>
<proteinExistence type="inferred from homology"/>
<dbReference type="GO" id="GO:0005506">
    <property type="term" value="F:iron ion binding"/>
    <property type="evidence" value="ECO:0007669"/>
    <property type="project" value="UniProtKB-UniRule"/>
</dbReference>
<dbReference type="HAMAP" id="MF_01682">
    <property type="entry name" value="Salvage_MtnD"/>
    <property type="match status" value="1"/>
</dbReference>
<dbReference type="Gene3D" id="2.60.120.10">
    <property type="entry name" value="Jelly Rolls"/>
    <property type="match status" value="1"/>
</dbReference>
<dbReference type="PANTHER" id="PTHR23418">
    <property type="entry name" value="ACIREDUCTONE DIOXYGENASE"/>
    <property type="match status" value="1"/>
</dbReference>
<reference evidence="10" key="2">
    <citation type="submission" date="2020-09" db="EMBL/GenBank/DDBJ databases">
        <authorList>
            <person name="Sun Q."/>
            <person name="Zhou Y."/>
        </authorList>
    </citation>
    <scope>NUCLEOTIDE SEQUENCE</scope>
    <source>
        <strain evidence="10">CGMCC 1.12726</strain>
    </source>
</reference>
<protein>
    <recommendedName>
        <fullName evidence="9">Acireductone dioxygenase</fullName>
    </recommendedName>
    <alternativeName>
        <fullName evidence="9">1,2-dihydroxy-3-keto-5-methylthiopentene dioxygenase</fullName>
        <shortName evidence="9">DHK-MTPene dioxygenase</shortName>
    </alternativeName>
    <alternativeName>
        <fullName evidence="9">Acireductone dioxygenase (Fe(2+)-requiring)</fullName>
        <shortName evidence="9">ARD'</shortName>
        <shortName evidence="9">Fe-ARD</shortName>
        <ecNumber evidence="9">1.13.11.54</ecNumber>
    </alternativeName>
    <alternativeName>
        <fullName evidence="9">Acireductone dioxygenase (Ni(2+)-requiring)</fullName>
        <shortName evidence="9">ARD</shortName>
        <shortName evidence="9">Ni-ARD</shortName>
        <ecNumber evidence="9">1.13.11.53</ecNumber>
    </alternativeName>
</protein>
<evidence type="ECO:0000256" key="5">
    <source>
        <dbReference type="ARBA" id="ARBA00022964"/>
    </source>
</evidence>
<organism evidence="10 11">
    <name type="scientific">Arenimonas maotaiensis</name>
    <dbReference type="NCBI Taxonomy" id="1446479"/>
    <lineage>
        <taxon>Bacteria</taxon>
        <taxon>Pseudomonadati</taxon>
        <taxon>Pseudomonadota</taxon>
        <taxon>Gammaproteobacteria</taxon>
        <taxon>Lysobacterales</taxon>
        <taxon>Lysobacteraceae</taxon>
        <taxon>Arenimonas</taxon>
    </lineage>
</organism>
<comment type="similarity">
    <text evidence="9">Belongs to the acireductone dioxygenase (ARD) family.</text>
</comment>
<evidence type="ECO:0000256" key="1">
    <source>
        <dbReference type="ARBA" id="ARBA00000428"/>
    </source>
</evidence>
<accession>A0A917FRM9</accession>
<feature type="binding site" evidence="9">
    <location>
        <position position="96"/>
    </location>
    <ligand>
        <name>Fe(2+)</name>
        <dbReference type="ChEBI" id="CHEBI:29033"/>
    </ligand>
</feature>
<dbReference type="GO" id="GO:0019509">
    <property type="term" value="P:L-methionine salvage from methylthioadenosine"/>
    <property type="evidence" value="ECO:0007669"/>
    <property type="project" value="UniProtKB-UniRule"/>
</dbReference>
<keyword evidence="8 9" id="KW-0486">Methionine biosynthesis</keyword>
<comment type="function">
    <text evidence="9">Catalyzes 2 different reactions between oxygene and the acireductone 1,2-dihydroxy-3-keto-5-methylthiopentene (DHK-MTPene) depending upon the metal bound in the active site. Fe-containing acireductone dioxygenase (Fe-ARD) produces formate and 2-keto-4-methylthiobutyrate (KMTB), the alpha-ketoacid precursor of methionine in the methionine recycle pathway. Ni-containing acireductone dioxygenase (Ni-ARD) produces methylthiopropionate, carbon monoxide and formate, and does not lie on the methionine recycle pathway.</text>
</comment>
<evidence type="ECO:0000313" key="10">
    <source>
        <dbReference type="EMBL" id="GGF96636.1"/>
    </source>
</evidence>
<keyword evidence="7 9" id="KW-0408">Iron</keyword>
<dbReference type="InterPro" id="IPR011051">
    <property type="entry name" value="RmlC_Cupin_sf"/>
</dbReference>
<dbReference type="EMBL" id="BMFO01000004">
    <property type="protein sequence ID" value="GGF96636.1"/>
    <property type="molecule type" value="Genomic_DNA"/>
</dbReference>
<dbReference type="EC" id="1.13.11.53" evidence="9"/>
<feature type="site" description="May play a role in transmitting local conformational changes" evidence="9">
    <location>
        <position position="101"/>
    </location>
</feature>
<dbReference type="GO" id="GO:0019284">
    <property type="term" value="P:L-methionine salvage from S-adenosylmethionine"/>
    <property type="evidence" value="ECO:0007669"/>
    <property type="project" value="InterPro"/>
</dbReference>
<sequence length="182" mass="20688">MSRLRTFSETDPSTVLFESGDGIEIAARLGALGISFERWPVRDIAPDATPERIMELYRPEIDRLVAENGFRSVDVVSINPDHPDREAMRAKFLEEHSHKEDEVRFFVRGSGLFTLHIGHQVHEVLCEAQDLIRVPDGTKHWFDMGPEPLFTAIRFFTEPDGWVGYFTGSGIAARFPRYEPAA</sequence>
<evidence type="ECO:0000256" key="2">
    <source>
        <dbReference type="ARBA" id="ARBA00022596"/>
    </source>
</evidence>
<keyword evidence="3 9" id="KW-0028">Amino-acid biosynthesis</keyword>
<evidence type="ECO:0000256" key="6">
    <source>
        <dbReference type="ARBA" id="ARBA00023002"/>
    </source>
</evidence>
<name>A0A917FRM9_9GAMM</name>
<dbReference type="GO" id="GO:0010309">
    <property type="term" value="F:acireductone dioxygenase [iron(II)-requiring] activity"/>
    <property type="evidence" value="ECO:0007669"/>
    <property type="project" value="UniProtKB-UniRule"/>
</dbReference>
<dbReference type="PANTHER" id="PTHR23418:SF0">
    <property type="entry name" value="ACIREDUCTONE DIOXYGENASE"/>
    <property type="match status" value="1"/>
</dbReference>
<keyword evidence="4 9" id="KW-0479">Metal-binding</keyword>
<evidence type="ECO:0000256" key="7">
    <source>
        <dbReference type="ARBA" id="ARBA00023004"/>
    </source>
</evidence>
<gene>
    <name evidence="9 10" type="primary">mtnD</name>
    <name evidence="10" type="ORF">GCM10010960_17840</name>
</gene>
<keyword evidence="2 9" id="KW-0533">Nickel</keyword>
<evidence type="ECO:0000256" key="9">
    <source>
        <dbReference type="HAMAP-Rule" id="MF_01682"/>
    </source>
</evidence>
<dbReference type="CDD" id="cd02232">
    <property type="entry name" value="cupin_ARD"/>
    <property type="match status" value="1"/>
</dbReference>
<evidence type="ECO:0000256" key="4">
    <source>
        <dbReference type="ARBA" id="ARBA00022723"/>
    </source>
</evidence>
<feature type="binding site" evidence="9">
    <location>
        <position position="140"/>
    </location>
    <ligand>
        <name>Fe(2+)</name>
        <dbReference type="ChEBI" id="CHEBI:29033"/>
    </ligand>
</feature>
<feature type="binding site" evidence="9">
    <location>
        <position position="98"/>
    </location>
    <ligand>
        <name>Ni(2+)</name>
        <dbReference type="ChEBI" id="CHEBI:49786"/>
    </ligand>
</feature>
<dbReference type="InterPro" id="IPR014710">
    <property type="entry name" value="RmlC-like_jellyroll"/>
</dbReference>
<dbReference type="InterPro" id="IPR004313">
    <property type="entry name" value="ARD"/>
</dbReference>
<keyword evidence="6 9" id="KW-0560">Oxidoreductase</keyword>
<feature type="binding site" evidence="9">
    <location>
        <position position="102"/>
    </location>
    <ligand>
        <name>Fe(2+)</name>
        <dbReference type="ChEBI" id="CHEBI:29033"/>
    </ligand>
</feature>
<comment type="catalytic activity">
    <reaction evidence="9">
        <text>1,2-dihydroxy-5-(methylsulfanyl)pent-1-en-3-one + O2 = 3-(methylsulfanyl)propanoate + CO + formate + 2 H(+)</text>
        <dbReference type="Rhea" id="RHEA:14161"/>
        <dbReference type="ChEBI" id="CHEBI:15378"/>
        <dbReference type="ChEBI" id="CHEBI:15379"/>
        <dbReference type="ChEBI" id="CHEBI:15740"/>
        <dbReference type="ChEBI" id="CHEBI:17245"/>
        <dbReference type="ChEBI" id="CHEBI:49016"/>
        <dbReference type="ChEBI" id="CHEBI:49252"/>
        <dbReference type="EC" id="1.13.11.53"/>
    </reaction>
</comment>
<dbReference type="Pfam" id="PF03079">
    <property type="entry name" value="ARD"/>
    <property type="match status" value="1"/>
</dbReference>
<dbReference type="EC" id="1.13.11.54" evidence="9"/>
<dbReference type="GO" id="GO:0010308">
    <property type="term" value="F:acireductone dioxygenase (Ni2+-requiring) activity"/>
    <property type="evidence" value="ECO:0007669"/>
    <property type="project" value="UniProtKB-UniRule"/>
</dbReference>
<comment type="cofactor">
    <cofactor evidence="9">
        <name>Ni(2+)</name>
        <dbReference type="ChEBI" id="CHEBI:49786"/>
    </cofactor>
    <text evidence="9">Binds 1 nickel ion per monomer.</text>
</comment>
<comment type="subunit">
    <text evidence="9">Monomer.</text>
</comment>
<dbReference type="AlphaFoldDB" id="A0A917FRM9"/>
<feature type="site" description="Important to generate the dianion" evidence="9">
    <location>
        <position position="104"/>
    </location>
</feature>
<evidence type="ECO:0000256" key="8">
    <source>
        <dbReference type="ARBA" id="ARBA00023167"/>
    </source>
</evidence>
<keyword evidence="11" id="KW-1185">Reference proteome</keyword>
<reference evidence="10" key="1">
    <citation type="journal article" date="2014" name="Int. J. Syst. Evol. Microbiol.">
        <title>Complete genome sequence of Corynebacterium casei LMG S-19264T (=DSM 44701T), isolated from a smear-ripened cheese.</title>
        <authorList>
            <consortium name="US DOE Joint Genome Institute (JGI-PGF)"/>
            <person name="Walter F."/>
            <person name="Albersmeier A."/>
            <person name="Kalinowski J."/>
            <person name="Ruckert C."/>
        </authorList>
    </citation>
    <scope>NUCLEOTIDE SEQUENCE</scope>
    <source>
        <strain evidence="10">CGMCC 1.12726</strain>
    </source>
</reference>
<dbReference type="RefSeq" id="WP_188450054.1">
    <property type="nucleotide sequence ID" value="NZ_BMFO01000004.1"/>
</dbReference>
<feature type="binding site" evidence="9">
    <location>
        <position position="98"/>
    </location>
    <ligand>
        <name>Fe(2+)</name>
        <dbReference type="ChEBI" id="CHEBI:29033"/>
    </ligand>
</feature>